<keyword evidence="1" id="KW-0812">Transmembrane</keyword>
<feature type="transmembrane region" description="Helical" evidence="1">
    <location>
        <begin position="35"/>
        <end position="53"/>
    </location>
</feature>
<dbReference type="AlphaFoldDB" id="A0A1H3SNF1"/>
<keyword evidence="1" id="KW-1133">Transmembrane helix</keyword>
<dbReference type="STRING" id="1503961.SAMN05421736_111128"/>
<accession>A0A1H3SNF1</accession>
<dbReference type="Proteomes" id="UP000198935">
    <property type="component" value="Unassembled WGS sequence"/>
</dbReference>
<name>A0A1H3SNF1_9BACI</name>
<keyword evidence="3" id="KW-1185">Reference proteome</keyword>
<proteinExistence type="predicted"/>
<evidence type="ECO:0000256" key="1">
    <source>
        <dbReference type="SAM" id="Phobius"/>
    </source>
</evidence>
<gene>
    <name evidence="2" type="ORF">SAMN05421736_111128</name>
</gene>
<sequence>MLPASRLLLNGATPSSEKGALFNMVQLKKILTAKYLFLFLAGVLIYFLITALVKAL</sequence>
<dbReference type="EMBL" id="FNPI01000011">
    <property type="protein sequence ID" value="SDZ39247.1"/>
    <property type="molecule type" value="Genomic_DNA"/>
</dbReference>
<keyword evidence="1" id="KW-0472">Membrane</keyword>
<evidence type="ECO:0000313" key="2">
    <source>
        <dbReference type="EMBL" id="SDZ39247.1"/>
    </source>
</evidence>
<protein>
    <submittedName>
        <fullName evidence="2">Uncharacterized protein</fullName>
    </submittedName>
</protein>
<reference evidence="3" key="1">
    <citation type="submission" date="2016-10" db="EMBL/GenBank/DDBJ databases">
        <authorList>
            <person name="Varghese N."/>
            <person name="Submissions S."/>
        </authorList>
    </citation>
    <scope>NUCLEOTIDE SEQUENCE [LARGE SCALE GENOMIC DNA]</scope>
    <source>
        <strain evidence="3">SP</strain>
    </source>
</reference>
<evidence type="ECO:0000313" key="3">
    <source>
        <dbReference type="Proteomes" id="UP000198935"/>
    </source>
</evidence>
<organism evidence="2 3">
    <name type="scientific">Evansella caseinilytica</name>
    <dbReference type="NCBI Taxonomy" id="1503961"/>
    <lineage>
        <taxon>Bacteria</taxon>
        <taxon>Bacillati</taxon>
        <taxon>Bacillota</taxon>
        <taxon>Bacilli</taxon>
        <taxon>Bacillales</taxon>
        <taxon>Bacillaceae</taxon>
        <taxon>Evansella</taxon>
    </lineage>
</organism>